<evidence type="ECO:0000256" key="2">
    <source>
        <dbReference type="ARBA" id="ARBA00023125"/>
    </source>
</evidence>
<protein>
    <submittedName>
        <fullName evidence="5">LacI family transcriptional regulator</fullName>
    </submittedName>
</protein>
<reference evidence="5 6" key="1">
    <citation type="submission" date="2019-03" db="EMBL/GenBank/DDBJ databases">
        <title>Draft genome sequences of novel Actinobacteria.</title>
        <authorList>
            <person name="Sahin N."/>
            <person name="Ay H."/>
            <person name="Saygin H."/>
        </authorList>
    </citation>
    <scope>NUCLEOTIDE SEQUENCE [LARGE SCALE GENOMIC DNA]</scope>
    <source>
        <strain evidence="5 6">DSM 41900</strain>
    </source>
</reference>
<dbReference type="SUPFAM" id="SSF53822">
    <property type="entry name" value="Periplasmic binding protein-like I"/>
    <property type="match status" value="1"/>
</dbReference>
<keyword evidence="2" id="KW-0238">DNA-binding</keyword>
<dbReference type="Gene3D" id="3.40.50.2300">
    <property type="match status" value="2"/>
</dbReference>
<dbReference type="GO" id="GO:0003700">
    <property type="term" value="F:DNA-binding transcription factor activity"/>
    <property type="evidence" value="ECO:0007669"/>
    <property type="project" value="TreeGrafter"/>
</dbReference>
<evidence type="ECO:0000256" key="3">
    <source>
        <dbReference type="ARBA" id="ARBA00023163"/>
    </source>
</evidence>
<dbReference type="InterPro" id="IPR010982">
    <property type="entry name" value="Lambda_DNA-bd_dom_sf"/>
</dbReference>
<dbReference type="CDD" id="cd06296">
    <property type="entry name" value="PBP1_CatR-like"/>
    <property type="match status" value="1"/>
</dbReference>
<dbReference type="SUPFAM" id="SSF47413">
    <property type="entry name" value="lambda repressor-like DNA-binding domains"/>
    <property type="match status" value="1"/>
</dbReference>
<dbReference type="Pfam" id="PF13377">
    <property type="entry name" value="Peripla_BP_3"/>
    <property type="match status" value="1"/>
</dbReference>
<sequence>MPPAEARDEPLTIAQIAKRAGVSVATVSKVVNGRADVAPATRSLIEDIIRRHGYRRQKVAGPAALLELVFHEVRGPYPLEIYQGVQQVAAEHQLAVVVAELQGRHTPGQGWADGVLARRPTGVISVFSGPTGPQAERLSSRGIPFVLVDPTGEPGHASPSVGANNWSGGLSATRHLLGLGHRRVAMITGPEDVLAGRARLDGYRAAMDAAGLPVDPALVRTGDFQILDGLKHTRDLLRLADPPTAIFAGNDGQALGVYRAAAEAGLRVPEDLSVVGFDDLFPSPWLTPPLTTVRQPLAEMAATAATMVLTLAQGRELPQNRVELATELIVRDSTAPPAAH</sequence>
<dbReference type="AlphaFoldDB" id="A0A4R4TB47"/>
<proteinExistence type="predicted"/>
<dbReference type="InterPro" id="IPR046335">
    <property type="entry name" value="LacI/GalR-like_sensor"/>
</dbReference>
<keyword evidence="1" id="KW-0805">Transcription regulation</keyword>
<dbReference type="GO" id="GO:0000976">
    <property type="term" value="F:transcription cis-regulatory region binding"/>
    <property type="evidence" value="ECO:0007669"/>
    <property type="project" value="TreeGrafter"/>
</dbReference>
<dbReference type="Pfam" id="PF00356">
    <property type="entry name" value="LacI"/>
    <property type="match status" value="1"/>
</dbReference>
<keyword evidence="3" id="KW-0804">Transcription</keyword>
<comment type="caution">
    <text evidence="5">The sequence shown here is derived from an EMBL/GenBank/DDBJ whole genome shotgun (WGS) entry which is preliminary data.</text>
</comment>
<accession>A0A4R4TB47</accession>
<evidence type="ECO:0000256" key="1">
    <source>
        <dbReference type="ARBA" id="ARBA00023015"/>
    </source>
</evidence>
<dbReference type="SMART" id="SM00354">
    <property type="entry name" value="HTH_LACI"/>
    <property type="match status" value="1"/>
</dbReference>
<dbReference type="CDD" id="cd01392">
    <property type="entry name" value="HTH_LacI"/>
    <property type="match status" value="1"/>
</dbReference>
<dbReference type="PROSITE" id="PS50932">
    <property type="entry name" value="HTH_LACI_2"/>
    <property type="match status" value="1"/>
</dbReference>
<dbReference type="PANTHER" id="PTHR30146">
    <property type="entry name" value="LACI-RELATED TRANSCRIPTIONAL REPRESSOR"/>
    <property type="match status" value="1"/>
</dbReference>
<dbReference type="Gene3D" id="1.10.260.40">
    <property type="entry name" value="lambda repressor-like DNA-binding domains"/>
    <property type="match status" value="1"/>
</dbReference>
<organism evidence="5 6">
    <name type="scientific">Streptomyces hainanensis</name>
    <dbReference type="NCBI Taxonomy" id="402648"/>
    <lineage>
        <taxon>Bacteria</taxon>
        <taxon>Bacillati</taxon>
        <taxon>Actinomycetota</taxon>
        <taxon>Actinomycetes</taxon>
        <taxon>Kitasatosporales</taxon>
        <taxon>Streptomycetaceae</taxon>
        <taxon>Streptomyces</taxon>
    </lineage>
</organism>
<dbReference type="PANTHER" id="PTHR30146:SF153">
    <property type="entry name" value="LACTOSE OPERON REPRESSOR"/>
    <property type="match status" value="1"/>
</dbReference>
<keyword evidence="6" id="KW-1185">Reference proteome</keyword>
<dbReference type="Proteomes" id="UP000295345">
    <property type="component" value="Unassembled WGS sequence"/>
</dbReference>
<dbReference type="InterPro" id="IPR028082">
    <property type="entry name" value="Peripla_BP_I"/>
</dbReference>
<dbReference type="InterPro" id="IPR000843">
    <property type="entry name" value="HTH_LacI"/>
</dbReference>
<evidence type="ECO:0000313" key="5">
    <source>
        <dbReference type="EMBL" id="TDC73256.1"/>
    </source>
</evidence>
<dbReference type="RefSeq" id="WP_132819415.1">
    <property type="nucleotide sequence ID" value="NZ_SMKI01000208.1"/>
</dbReference>
<gene>
    <name evidence="5" type="ORF">E1283_19695</name>
</gene>
<evidence type="ECO:0000313" key="6">
    <source>
        <dbReference type="Proteomes" id="UP000295345"/>
    </source>
</evidence>
<feature type="domain" description="HTH lacI-type" evidence="4">
    <location>
        <begin position="11"/>
        <end position="65"/>
    </location>
</feature>
<dbReference type="EMBL" id="SMKI01000208">
    <property type="protein sequence ID" value="TDC73256.1"/>
    <property type="molecule type" value="Genomic_DNA"/>
</dbReference>
<name>A0A4R4TB47_9ACTN</name>
<dbReference type="OrthoDB" id="3227375at2"/>
<evidence type="ECO:0000259" key="4">
    <source>
        <dbReference type="PROSITE" id="PS50932"/>
    </source>
</evidence>